<feature type="compositionally biased region" description="Polar residues" evidence="8">
    <location>
        <begin position="40"/>
        <end position="49"/>
    </location>
</feature>
<dbReference type="InterPro" id="IPR014786">
    <property type="entry name" value="ANAPC2_C"/>
</dbReference>
<evidence type="ECO:0000259" key="9">
    <source>
        <dbReference type="PROSITE" id="PS50069"/>
    </source>
</evidence>
<keyword evidence="2" id="KW-0132">Cell division</keyword>
<dbReference type="SMART" id="SM00182">
    <property type="entry name" value="CULLIN"/>
    <property type="match status" value="1"/>
</dbReference>
<dbReference type="SUPFAM" id="SSF46785">
    <property type="entry name" value="Winged helix' DNA-binding domain"/>
    <property type="match status" value="1"/>
</dbReference>
<dbReference type="InterPro" id="IPR044554">
    <property type="entry name" value="ANAPC2"/>
</dbReference>
<evidence type="ECO:0000256" key="8">
    <source>
        <dbReference type="SAM" id="MobiDB-lite"/>
    </source>
</evidence>
<dbReference type="GO" id="GO:0007091">
    <property type="term" value="P:metaphase/anaphase transition of mitotic cell cycle"/>
    <property type="evidence" value="ECO:0007669"/>
    <property type="project" value="TreeGrafter"/>
</dbReference>
<keyword evidence="5" id="KW-0131">Cell cycle</keyword>
<dbReference type="Proteomes" id="UP001175001">
    <property type="component" value="Unassembled WGS sequence"/>
</dbReference>
<evidence type="ECO:0000256" key="6">
    <source>
        <dbReference type="PROSITE-ProRule" id="PRU00330"/>
    </source>
</evidence>
<dbReference type="Gene3D" id="1.20.1310.10">
    <property type="entry name" value="Cullin Repeats"/>
    <property type="match status" value="1"/>
</dbReference>
<dbReference type="GO" id="GO:0070979">
    <property type="term" value="P:protein K11-linked ubiquitination"/>
    <property type="evidence" value="ECO:0007669"/>
    <property type="project" value="TreeGrafter"/>
</dbReference>
<feature type="compositionally biased region" description="Low complexity" evidence="8">
    <location>
        <begin position="100"/>
        <end position="115"/>
    </location>
</feature>
<dbReference type="GO" id="GO:0051301">
    <property type="term" value="P:cell division"/>
    <property type="evidence" value="ECO:0007669"/>
    <property type="project" value="UniProtKB-KW"/>
</dbReference>
<evidence type="ECO:0000256" key="1">
    <source>
        <dbReference type="ARBA" id="ARBA00016068"/>
    </source>
</evidence>
<comment type="caution">
    <text evidence="10">The sequence shown here is derived from an EMBL/GenBank/DDBJ whole genome shotgun (WGS) entry which is preliminary data.</text>
</comment>
<dbReference type="AlphaFoldDB" id="A0AA39WG62"/>
<dbReference type="GO" id="GO:0005680">
    <property type="term" value="C:anaphase-promoting complex"/>
    <property type="evidence" value="ECO:0007669"/>
    <property type="project" value="TreeGrafter"/>
</dbReference>
<dbReference type="InterPro" id="IPR036390">
    <property type="entry name" value="WH_DNA-bd_sf"/>
</dbReference>
<dbReference type="InterPro" id="IPR036317">
    <property type="entry name" value="Cullin_homology_sf"/>
</dbReference>
<organism evidence="10 11">
    <name type="scientific">Lasiodiplodia hormozganensis</name>
    <dbReference type="NCBI Taxonomy" id="869390"/>
    <lineage>
        <taxon>Eukaryota</taxon>
        <taxon>Fungi</taxon>
        <taxon>Dikarya</taxon>
        <taxon>Ascomycota</taxon>
        <taxon>Pezizomycotina</taxon>
        <taxon>Dothideomycetes</taxon>
        <taxon>Dothideomycetes incertae sedis</taxon>
        <taxon>Botryosphaeriales</taxon>
        <taxon>Botryosphaeriaceae</taxon>
        <taxon>Lasiodiplodia</taxon>
    </lineage>
</organism>
<evidence type="ECO:0000313" key="11">
    <source>
        <dbReference type="Proteomes" id="UP001175001"/>
    </source>
</evidence>
<feature type="region of interest" description="Disordered" evidence="8">
    <location>
        <begin position="24"/>
        <end position="78"/>
    </location>
</feature>
<gene>
    <name evidence="10" type="primary">Anapc2</name>
    <name evidence="10" type="ORF">DIS24_g11891</name>
</gene>
<dbReference type="PANTHER" id="PTHR45957:SF1">
    <property type="entry name" value="ANAPHASE-PROMOTING COMPLEX SUBUNIT 2"/>
    <property type="match status" value="1"/>
</dbReference>
<dbReference type="SMART" id="SM01013">
    <property type="entry name" value="APC2"/>
    <property type="match status" value="1"/>
</dbReference>
<feature type="region of interest" description="Disordered" evidence="8">
    <location>
        <begin position="95"/>
        <end position="121"/>
    </location>
</feature>
<keyword evidence="3" id="KW-0498">Mitosis</keyword>
<proteinExistence type="inferred from homology"/>
<dbReference type="Pfam" id="PF08672">
    <property type="entry name" value="ANAPC2"/>
    <property type="match status" value="1"/>
</dbReference>
<evidence type="ECO:0000256" key="5">
    <source>
        <dbReference type="ARBA" id="ARBA00023306"/>
    </source>
</evidence>
<keyword evidence="7" id="KW-0175">Coiled coil</keyword>
<dbReference type="Pfam" id="PF25773">
    <property type="entry name" value="TPR_ANAPC2"/>
    <property type="match status" value="1"/>
</dbReference>
<dbReference type="InterPro" id="IPR036388">
    <property type="entry name" value="WH-like_DNA-bd_sf"/>
</dbReference>
<dbReference type="Gene3D" id="3.30.230.130">
    <property type="entry name" value="Cullin, Chain C, Domain 2"/>
    <property type="match status" value="1"/>
</dbReference>
<dbReference type="SUPFAM" id="SSF75632">
    <property type="entry name" value="Cullin homology domain"/>
    <property type="match status" value="1"/>
</dbReference>
<protein>
    <recommendedName>
        <fullName evidence="1">Anaphase-promoting complex subunit 2</fullName>
    </recommendedName>
</protein>
<dbReference type="GO" id="GO:0031625">
    <property type="term" value="F:ubiquitin protein ligase binding"/>
    <property type="evidence" value="ECO:0007669"/>
    <property type="project" value="InterPro"/>
</dbReference>
<evidence type="ECO:0000313" key="10">
    <source>
        <dbReference type="EMBL" id="KAK0614815.1"/>
    </source>
</evidence>
<dbReference type="EMBL" id="JAUJDW010000200">
    <property type="protein sequence ID" value="KAK0614815.1"/>
    <property type="molecule type" value="Genomic_DNA"/>
</dbReference>
<keyword evidence="11" id="KW-1185">Reference proteome</keyword>
<evidence type="ECO:0000256" key="4">
    <source>
        <dbReference type="ARBA" id="ARBA00022786"/>
    </source>
</evidence>
<feature type="compositionally biased region" description="Acidic residues" evidence="8">
    <location>
        <begin position="732"/>
        <end position="755"/>
    </location>
</feature>
<feature type="domain" description="Cullin family profile" evidence="9">
    <location>
        <begin position="560"/>
        <end position="752"/>
    </location>
</feature>
<feature type="compositionally biased region" description="Basic residues" evidence="8">
    <location>
        <begin position="52"/>
        <end position="69"/>
    </location>
</feature>
<reference evidence="10" key="1">
    <citation type="submission" date="2023-06" db="EMBL/GenBank/DDBJ databases">
        <title>Multi-omics analyses reveal the molecular pathogenesis toolkit of Lasiodiplodia hormozganensis, a cross-kingdom pathogen.</title>
        <authorList>
            <person name="Felix C."/>
            <person name="Meneses R."/>
            <person name="Goncalves M.F.M."/>
            <person name="Tilleman L."/>
            <person name="Duarte A.S."/>
            <person name="Jorrin-Novo J.V."/>
            <person name="Van De Peer Y."/>
            <person name="Deforce D."/>
            <person name="Van Nieuwerburgh F."/>
            <person name="Esteves A.C."/>
            <person name="Alves A."/>
        </authorList>
    </citation>
    <scope>NUCLEOTIDE SEQUENCE</scope>
    <source>
        <strain evidence="10">CBS 339.90</strain>
    </source>
</reference>
<feature type="coiled-coil region" evidence="7">
    <location>
        <begin position="835"/>
        <end position="862"/>
    </location>
</feature>
<dbReference type="Gene3D" id="1.10.10.10">
    <property type="entry name" value="Winged helix-like DNA-binding domain superfamily/Winged helix DNA-binding domain"/>
    <property type="match status" value="1"/>
</dbReference>
<dbReference type="GO" id="GO:0006511">
    <property type="term" value="P:ubiquitin-dependent protein catabolic process"/>
    <property type="evidence" value="ECO:0007669"/>
    <property type="project" value="InterPro"/>
</dbReference>
<evidence type="ECO:0000256" key="2">
    <source>
        <dbReference type="ARBA" id="ARBA00022618"/>
    </source>
</evidence>
<dbReference type="InterPro" id="IPR016158">
    <property type="entry name" value="Cullin_homology"/>
</dbReference>
<dbReference type="PANTHER" id="PTHR45957">
    <property type="entry name" value="ANAPHASE-PROMOTING COMPLEX SUBUNIT 2"/>
    <property type="match status" value="1"/>
</dbReference>
<feature type="region of interest" description="Disordered" evidence="8">
    <location>
        <begin position="732"/>
        <end position="788"/>
    </location>
</feature>
<dbReference type="InterPro" id="IPR059120">
    <property type="entry name" value="Cullin-like_AB"/>
</dbReference>
<accession>A0AA39WG62</accession>
<evidence type="ECO:0000256" key="3">
    <source>
        <dbReference type="ARBA" id="ARBA00022776"/>
    </source>
</evidence>
<name>A0AA39WG62_9PEZI</name>
<dbReference type="InterPro" id="IPR057975">
    <property type="entry name" value="TPR_ANAPC2"/>
</dbReference>
<dbReference type="PROSITE" id="PS50069">
    <property type="entry name" value="CULLIN_2"/>
    <property type="match status" value="1"/>
</dbReference>
<sequence length="937" mass="105574">MAAALQNQRNLIFASVFPFAAQSHGSYHSSSAHPTPLSAAVTSHDNTFATPSHHHHHPTRGHHTHHHHDRGTSHNNPKLVQRNVAWNTATRFLKLPEWHPPTGTGTGNASSAGGPRPRKHHRLNADVEEALRYLLIGDGRPDSEYDVSPSSGGLFPDLLEWYTNEAREHFVGCVRPAVLAAWQLPVATAAAWDVLDATVATLRAAQAFYFAHLDECMLPVVREAAGDVGAEKVARKFRRDLHAIVMHALPQQRFAKTLAWVLFDAGCRLFGLEKEDQWYRSGEEIEEGQIVRERVAGLLRELRDVGLGGDQAQRAAAQAMDSLMDAFIGSHHMKVDWYGRKPMTRVLREWIKDGYSPFIREILSCLTGDEEMFEANEVQQWTNMAIGRLGRARVENLFDYIVNWDRSLGAILDLKEYITSPAARNHLTNSFLQQVVRRLLHAGATTTHILDTYIYVIRAFIELDPKGILLEKVARPIRRYLRDREDTARIIVSSLLADVEDESGARIDLSPDISAEIAEEMLNPVASNVQDEDQELNWADMNWMPDPVDASPEYKKAKSENVLAYLLSLYDREDFINELKNILGEHLLKNEDSDFEKEIRLLELFKLRLGDSNLQACEVMLKDVLESKRMNKQIHQSLEKHSNVYHNIPIELNSQILSSFFWPSLREDEFRLPEPIQQLMKEYDAGFEGIKDMRKLHWLPALGRVTVALDFDDRSLELEVLPWQAAVIYAFQEDDNNNPENEDDDDDLPLTEEEERERQRRARLRAVGASDVAPTPEKPKKKKPPVTKTVEQLETALEMDEALLRSALTFWVGHRVLIEQASGDAFAVIDSLAELDADKEAAMAAEEARERAEEEAAGAAVKSADDVLVENMQMYRQFVIGMLTANGRMGADRVCGMLKVALMGGFPFGVEEVGVLLGRMVEEGVLVQAGDGFAVKK</sequence>
<keyword evidence="4" id="KW-0833">Ubl conjugation pathway</keyword>
<feature type="compositionally biased region" description="Polar residues" evidence="8">
    <location>
        <begin position="24"/>
        <end position="33"/>
    </location>
</feature>
<comment type="similarity">
    <text evidence="6">Belongs to the cullin family.</text>
</comment>
<dbReference type="Pfam" id="PF26557">
    <property type="entry name" value="Cullin_AB"/>
    <property type="match status" value="1"/>
</dbReference>
<evidence type="ECO:0000256" key="7">
    <source>
        <dbReference type="SAM" id="Coils"/>
    </source>
</evidence>